<dbReference type="GO" id="GO:0098552">
    <property type="term" value="C:side of membrane"/>
    <property type="evidence" value="ECO:0007669"/>
    <property type="project" value="UniProtKB-KW"/>
</dbReference>
<dbReference type="AlphaFoldDB" id="A0A9N9TIA5"/>
<dbReference type="InterPro" id="IPR050975">
    <property type="entry name" value="Sleep_regulator"/>
</dbReference>
<evidence type="ECO:0000256" key="5">
    <source>
        <dbReference type="ARBA" id="ARBA00022989"/>
    </source>
</evidence>
<keyword evidence="5" id="KW-1133">Transmembrane helix</keyword>
<reference evidence="10" key="1">
    <citation type="submission" date="2022-01" db="EMBL/GenBank/DDBJ databases">
        <authorList>
            <person name="King R."/>
        </authorList>
    </citation>
    <scope>NUCLEOTIDE SEQUENCE</scope>
</reference>
<evidence type="ECO:0000256" key="9">
    <source>
        <dbReference type="SAM" id="SignalP"/>
    </source>
</evidence>
<keyword evidence="11" id="KW-1185">Reference proteome</keyword>
<evidence type="ECO:0000313" key="10">
    <source>
        <dbReference type="EMBL" id="CAG9856813.1"/>
    </source>
</evidence>
<keyword evidence="2" id="KW-0336">GPI-anchor</keyword>
<feature type="compositionally biased region" description="Polar residues" evidence="8">
    <location>
        <begin position="58"/>
        <end position="71"/>
    </location>
</feature>
<protein>
    <recommendedName>
        <fullName evidence="12">Protein sleepless</fullName>
    </recommendedName>
</protein>
<evidence type="ECO:0000256" key="1">
    <source>
        <dbReference type="ARBA" id="ARBA00004589"/>
    </source>
</evidence>
<evidence type="ECO:0000256" key="7">
    <source>
        <dbReference type="ARBA" id="ARBA00023288"/>
    </source>
</evidence>
<evidence type="ECO:0000256" key="3">
    <source>
        <dbReference type="ARBA" id="ARBA00022692"/>
    </source>
</evidence>
<comment type="subcellular location">
    <subcellularLocation>
        <location evidence="1">Membrane</location>
        <topology evidence="1">Lipid-anchor</topology>
        <topology evidence="1">GPI-anchor</topology>
    </subcellularLocation>
</comment>
<keyword evidence="2" id="KW-0325">Glycoprotein</keyword>
<dbReference type="Proteomes" id="UP001153712">
    <property type="component" value="Chromosome 12"/>
</dbReference>
<feature type="signal peptide" evidence="9">
    <location>
        <begin position="1"/>
        <end position="20"/>
    </location>
</feature>
<keyword evidence="7" id="KW-0449">Lipoprotein</keyword>
<evidence type="ECO:0000256" key="8">
    <source>
        <dbReference type="SAM" id="MobiDB-lite"/>
    </source>
</evidence>
<evidence type="ECO:0000256" key="6">
    <source>
        <dbReference type="ARBA" id="ARBA00023136"/>
    </source>
</evidence>
<name>A0A9N9TIA5_PHYSR</name>
<gene>
    <name evidence="10" type="ORF">PHYEVI_LOCUS3226</name>
</gene>
<evidence type="ECO:0000256" key="2">
    <source>
        <dbReference type="ARBA" id="ARBA00022622"/>
    </source>
</evidence>
<keyword evidence="3" id="KW-0812">Transmembrane</keyword>
<keyword evidence="4 9" id="KW-0732">Signal</keyword>
<sequence>MKVAIGAVVFVIFVFDKSIALRCWKCSSDIDPSCRDPFNEYGSRGYGQSSSYDRLRTTGYNQRPSYDNYNSRYDPRYDNQRYDNQRYDNQRYDNQRYPENRDPNYNPGGFNNYNQGYNNVGRQPVLEVCDENEARNRRMRNVCIKEIVRGSSYMSVVRRCELIPYEQSVGTCSQGVSKGLTLDFCEYCDWDGCNSATGLKTNLFLAAGVSSVLLFFYH</sequence>
<accession>A0A9N9TIA5</accession>
<evidence type="ECO:0008006" key="12">
    <source>
        <dbReference type="Google" id="ProtNLM"/>
    </source>
</evidence>
<dbReference type="PANTHER" id="PTHR33562:SF30">
    <property type="entry name" value="LD40063P"/>
    <property type="match status" value="1"/>
</dbReference>
<dbReference type="EMBL" id="OU900105">
    <property type="protein sequence ID" value="CAG9856813.1"/>
    <property type="molecule type" value="Genomic_DNA"/>
</dbReference>
<feature type="compositionally biased region" description="Basic and acidic residues" evidence="8">
    <location>
        <begin position="73"/>
        <end position="102"/>
    </location>
</feature>
<proteinExistence type="predicted"/>
<evidence type="ECO:0000313" key="11">
    <source>
        <dbReference type="Proteomes" id="UP001153712"/>
    </source>
</evidence>
<evidence type="ECO:0000256" key="4">
    <source>
        <dbReference type="ARBA" id="ARBA00022729"/>
    </source>
</evidence>
<feature type="chain" id="PRO_5040184025" description="Protein sleepless" evidence="9">
    <location>
        <begin position="21"/>
        <end position="218"/>
    </location>
</feature>
<dbReference type="OrthoDB" id="75169at2759"/>
<keyword evidence="6" id="KW-0472">Membrane</keyword>
<dbReference type="PANTHER" id="PTHR33562">
    <property type="entry name" value="ATILLA, ISOFORM B-RELATED-RELATED"/>
    <property type="match status" value="1"/>
</dbReference>
<feature type="region of interest" description="Disordered" evidence="8">
    <location>
        <begin position="45"/>
        <end position="103"/>
    </location>
</feature>
<organism evidence="10 11">
    <name type="scientific">Phyllotreta striolata</name>
    <name type="common">Striped flea beetle</name>
    <name type="synonym">Crioceris striolata</name>
    <dbReference type="NCBI Taxonomy" id="444603"/>
    <lineage>
        <taxon>Eukaryota</taxon>
        <taxon>Metazoa</taxon>
        <taxon>Ecdysozoa</taxon>
        <taxon>Arthropoda</taxon>
        <taxon>Hexapoda</taxon>
        <taxon>Insecta</taxon>
        <taxon>Pterygota</taxon>
        <taxon>Neoptera</taxon>
        <taxon>Endopterygota</taxon>
        <taxon>Coleoptera</taxon>
        <taxon>Polyphaga</taxon>
        <taxon>Cucujiformia</taxon>
        <taxon>Chrysomeloidea</taxon>
        <taxon>Chrysomelidae</taxon>
        <taxon>Galerucinae</taxon>
        <taxon>Alticini</taxon>
        <taxon>Phyllotreta</taxon>
    </lineage>
</organism>